<protein>
    <submittedName>
        <fullName evidence="8">Transporter, major facilitator family protein</fullName>
    </submittedName>
</protein>
<feature type="region of interest" description="Disordered" evidence="6">
    <location>
        <begin position="275"/>
        <end position="310"/>
    </location>
</feature>
<keyword evidence="2" id="KW-0813">Transport</keyword>
<evidence type="ECO:0000256" key="3">
    <source>
        <dbReference type="ARBA" id="ARBA00022692"/>
    </source>
</evidence>
<keyword evidence="9" id="KW-1185">Reference proteome</keyword>
<evidence type="ECO:0000256" key="1">
    <source>
        <dbReference type="ARBA" id="ARBA00004141"/>
    </source>
</evidence>
<evidence type="ECO:0000256" key="6">
    <source>
        <dbReference type="SAM" id="MobiDB-lite"/>
    </source>
</evidence>
<evidence type="ECO:0000256" key="7">
    <source>
        <dbReference type="SAM" id="Phobius"/>
    </source>
</evidence>
<dbReference type="InterPro" id="IPR052983">
    <property type="entry name" value="MFS_Riboflavin_Transporter"/>
</dbReference>
<dbReference type="Gene3D" id="1.20.1720.10">
    <property type="entry name" value="Multidrug resistance protein D"/>
    <property type="match status" value="1"/>
</dbReference>
<evidence type="ECO:0000256" key="4">
    <source>
        <dbReference type="ARBA" id="ARBA00022989"/>
    </source>
</evidence>
<feature type="transmembrane region" description="Helical" evidence="7">
    <location>
        <begin position="218"/>
        <end position="240"/>
    </location>
</feature>
<feature type="transmembrane region" description="Helical" evidence="7">
    <location>
        <begin position="396"/>
        <end position="414"/>
    </location>
</feature>
<keyword evidence="3 7" id="KW-0812">Transmembrane</keyword>
<comment type="caution">
    <text evidence="8">The sequence shown here is derived from an EMBL/GenBank/DDBJ whole genome shotgun (WGS) entry which is preliminary data.</text>
</comment>
<evidence type="ECO:0000256" key="5">
    <source>
        <dbReference type="ARBA" id="ARBA00023136"/>
    </source>
</evidence>
<feature type="transmembrane region" description="Helical" evidence="7">
    <location>
        <begin position="75"/>
        <end position="92"/>
    </location>
</feature>
<feature type="transmembrane region" description="Helical" evidence="7">
    <location>
        <begin position="430"/>
        <end position="449"/>
    </location>
</feature>
<evidence type="ECO:0000313" key="8">
    <source>
        <dbReference type="EMBL" id="GFR76216.1"/>
    </source>
</evidence>
<dbReference type="PANTHER" id="PTHR43385">
    <property type="entry name" value="RIBOFLAVIN TRANSPORTER RIBJ"/>
    <property type="match status" value="1"/>
</dbReference>
<dbReference type="InterPro" id="IPR011701">
    <property type="entry name" value="MFS"/>
</dbReference>
<evidence type="ECO:0000256" key="2">
    <source>
        <dbReference type="ARBA" id="ARBA00022448"/>
    </source>
</evidence>
<comment type="subcellular location">
    <subcellularLocation>
        <location evidence="1">Membrane</location>
        <topology evidence="1">Multi-pass membrane protein</topology>
    </subcellularLocation>
</comment>
<sequence length="576" mass="64107">MRTDWIYLIEEKDRQTDSEGYLSSYPDADSVAKKTRRRKVLTACFLLSLPCSMLHFGNVLPYLVSYYHFHRPQAYIEPLWLVFAFQLCRLLGLMVSRQAEYRIGLVKTVATGGAVICVSLLLSTWSMVEPAALFLTFGILYGLGAGVMSPLITKVSLPYMEDKSVWTDTLLTASFPVGGFIYMLLAFLVINPYNERADLVLDHKKIFSDDSLISDVPYYFLTIACITVVPVGVGVWLLHLNSAEGTRKKNYDGEFSDMEEMVLYAAKEEKMHVKKSKTPTGQYGAVKQENGENNSTKDAVNSAPESDAPNKTFLVTKGREYWLDYTSPAESTPTAESLNANEDKPDLFLPKTGSEDAAAQSNKIGREEQVTSVMLTEADPTLSRDLSPSEVLQTRTFWSLWLCMLLIGHTQYIQENLYKLYGQTEISNDALLLLAGLLGMVAIVFARPLSRAALDRWGAKIVSASICAAAAVFMTLMFIFHRFFPPLYIVSTAVEFAAVSCVYLLHTQLPVRLFGETHVILNSLLLSTATVVVCLLDPIIVHEAIATDRWEWLVASGSLTAAASLFGFILLLPDFR</sequence>
<dbReference type="GO" id="GO:0022857">
    <property type="term" value="F:transmembrane transporter activity"/>
    <property type="evidence" value="ECO:0007669"/>
    <property type="project" value="InterPro"/>
</dbReference>
<feature type="transmembrane region" description="Helical" evidence="7">
    <location>
        <begin position="519"/>
        <end position="540"/>
    </location>
</feature>
<keyword evidence="5 7" id="KW-0472">Membrane</keyword>
<feature type="transmembrane region" description="Helical" evidence="7">
    <location>
        <begin position="131"/>
        <end position="153"/>
    </location>
</feature>
<organism evidence="8 9">
    <name type="scientific">Elysia marginata</name>
    <dbReference type="NCBI Taxonomy" id="1093978"/>
    <lineage>
        <taxon>Eukaryota</taxon>
        <taxon>Metazoa</taxon>
        <taxon>Spiralia</taxon>
        <taxon>Lophotrochozoa</taxon>
        <taxon>Mollusca</taxon>
        <taxon>Gastropoda</taxon>
        <taxon>Heterobranchia</taxon>
        <taxon>Euthyneura</taxon>
        <taxon>Panpulmonata</taxon>
        <taxon>Sacoglossa</taxon>
        <taxon>Placobranchoidea</taxon>
        <taxon>Plakobranchidae</taxon>
        <taxon>Elysia</taxon>
    </lineage>
</organism>
<evidence type="ECO:0000313" key="9">
    <source>
        <dbReference type="Proteomes" id="UP000762676"/>
    </source>
</evidence>
<dbReference type="Gene3D" id="1.20.1250.20">
    <property type="entry name" value="MFS general substrate transporter like domains"/>
    <property type="match status" value="1"/>
</dbReference>
<dbReference type="Pfam" id="PF07690">
    <property type="entry name" value="MFS_1"/>
    <property type="match status" value="1"/>
</dbReference>
<accession>A0AAV4FT74</accession>
<feature type="transmembrane region" description="Helical" evidence="7">
    <location>
        <begin position="40"/>
        <end position="63"/>
    </location>
</feature>
<feature type="transmembrane region" description="Helical" evidence="7">
    <location>
        <begin position="461"/>
        <end position="481"/>
    </location>
</feature>
<feature type="transmembrane region" description="Helical" evidence="7">
    <location>
        <begin position="165"/>
        <end position="190"/>
    </location>
</feature>
<dbReference type="PANTHER" id="PTHR43385:SF1">
    <property type="entry name" value="RIBOFLAVIN TRANSPORTER RIBJ"/>
    <property type="match status" value="1"/>
</dbReference>
<dbReference type="GO" id="GO:0016020">
    <property type="term" value="C:membrane"/>
    <property type="evidence" value="ECO:0007669"/>
    <property type="project" value="UniProtKB-SubCell"/>
</dbReference>
<feature type="transmembrane region" description="Helical" evidence="7">
    <location>
        <begin position="487"/>
        <end position="507"/>
    </location>
</feature>
<dbReference type="AlphaFoldDB" id="A0AAV4FT74"/>
<dbReference type="SUPFAM" id="SSF103473">
    <property type="entry name" value="MFS general substrate transporter"/>
    <property type="match status" value="1"/>
</dbReference>
<proteinExistence type="predicted"/>
<name>A0AAV4FT74_9GAST</name>
<dbReference type="InterPro" id="IPR036259">
    <property type="entry name" value="MFS_trans_sf"/>
</dbReference>
<gene>
    <name evidence="8" type="ORF">ElyMa_000476200</name>
</gene>
<feature type="transmembrane region" description="Helical" evidence="7">
    <location>
        <begin position="552"/>
        <end position="572"/>
    </location>
</feature>
<reference evidence="8 9" key="1">
    <citation type="journal article" date="2021" name="Elife">
        <title>Chloroplast acquisition without the gene transfer in kleptoplastic sea slugs, Plakobranchus ocellatus.</title>
        <authorList>
            <person name="Maeda T."/>
            <person name="Takahashi S."/>
            <person name="Yoshida T."/>
            <person name="Shimamura S."/>
            <person name="Takaki Y."/>
            <person name="Nagai Y."/>
            <person name="Toyoda A."/>
            <person name="Suzuki Y."/>
            <person name="Arimoto A."/>
            <person name="Ishii H."/>
            <person name="Satoh N."/>
            <person name="Nishiyama T."/>
            <person name="Hasebe M."/>
            <person name="Maruyama T."/>
            <person name="Minagawa J."/>
            <person name="Obokata J."/>
            <person name="Shigenobu S."/>
        </authorList>
    </citation>
    <scope>NUCLEOTIDE SEQUENCE [LARGE SCALE GENOMIC DNA]</scope>
</reference>
<feature type="transmembrane region" description="Helical" evidence="7">
    <location>
        <begin position="104"/>
        <end position="125"/>
    </location>
</feature>
<dbReference type="Proteomes" id="UP000762676">
    <property type="component" value="Unassembled WGS sequence"/>
</dbReference>
<dbReference type="EMBL" id="BMAT01000927">
    <property type="protein sequence ID" value="GFR76216.1"/>
    <property type="molecule type" value="Genomic_DNA"/>
</dbReference>
<keyword evidence="4 7" id="KW-1133">Transmembrane helix</keyword>